<protein>
    <submittedName>
        <fullName evidence="1">Uncharacterized protein</fullName>
    </submittedName>
</protein>
<reference evidence="1" key="1">
    <citation type="journal article" date="2019" name="bioRxiv">
        <title>The Genome of the Zebra Mussel, Dreissena polymorpha: A Resource for Invasive Species Research.</title>
        <authorList>
            <person name="McCartney M.A."/>
            <person name="Auch B."/>
            <person name="Kono T."/>
            <person name="Mallez S."/>
            <person name="Zhang Y."/>
            <person name="Obille A."/>
            <person name="Becker A."/>
            <person name="Abrahante J.E."/>
            <person name="Garbe J."/>
            <person name="Badalamenti J.P."/>
            <person name="Herman A."/>
            <person name="Mangelson H."/>
            <person name="Liachko I."/>
            <person name="Sullivan S."/>
            <person name="Sone E.D."/>
            <person name="Koren S."/>
            <person name="Silverstein K.A.T."/>
            <person name="Beckman K.B."/>
            <person name="Gohl D.M."/>
        </authorList>
    </citation>
    <scope>NUCLEOTIDE SEQUENCE</scope>
    <source>
        <strain evidence="1">Duluth1</strain>
        <tissue evidence="1">Whole animal</tissue>
    </source>
</reference>
<gene>
    <name evidence="1" type="ORF">DPMN_046204</name>
</gene>
<dbReference type="EMBL" id="JAIWYP010000011">
    <property type="protein sequence ID" value="KAH3739550.1"/>
    <property type="molecule type" value="Genomic_DNA"/>
</dbReference>
<proteinExistence type="predicted"/>
<dbReference type="Proteomes" id="UP000828390">
    <property type="component" value="Unassembled WGS sequence"/>
</dbReference>
<reference evidence="1" key="2">
    <citation type="submission" date="2020-11" db="EMBL/GenBank/DDBJ databases">
        <authorList>
            <person name="McCartney M.A."/>
            <person name="Auch B."/>
            <person name="Kono T."/>
            <person name="Mallez S."/>
            <person name="Becker A."/>
            <person name="Gohl D.M."/>
            <person name="Silverstein K.A.T."/>
            <person name="Koren S."/>
            <person name="Bechman K.B."/>
            <person name="Herman A."/>
            <person name="Abrahante J.E."/>
            <person name="Garbe J."/>
        </authorList>
    </citation>
    <scope>NUCLEOTIDE SEQUENCE</scope>
    <source>
        <strain evidence="1">Duluth1</strain>
        <tissue evidence="1">Whole animal</tissue>
    </source>
</reference>
<sequence length="64" mass="7117">MEKLMVAAVNKNCTGQKRIYHPIKRQAGDPRNVASTIASIEPPSTAELVAQSKSRLAKWRKNLN</sequence>
<evidence type="ECO:0000313" key="1">
    <source>
        <dbReference type="EMBL" id="KAH3739550.1"/>
    </source>
</evidence>
<accession>A0A9D4D7F6</accession>
<evidence type="ECO:0000313" key="2">
    <source>
        <dbReference type="Proteomes" id="UP000828390"/>
    </source>
</evidence>
<organism evidence="1 2">
    <name type="scientific">Dreissena polymorpha</name>
    <name type="common">Zebra mussel</name>
    <name type="synonym">Mytilus polymorpha</name>
    <dbReference type="NCBI Taxonomy" id="45954"/>
    <lineage>
        <taxon>Eukaryota</taxon>
        <taxon>Metazoa</taxon>
        <taxon>Spiralia</taxon>
        <taxon>Lophotrochozoa</taxon>
        <taxon>Mollusca</taxon>
        <taxon>Bivalvia</taxon>
        <taxon>Autobranchia</taxon>
        <taxon>Heteroconchia</taxon>
        <taxon>Euheterodonta</taxon>
        <taxon>Imparidentia</taxon>
        <taxon>Neoheterodontei</taxon>
        <taxon>Myida</taxon>
        <taxon>Dreissenoidea</taxon>
        <taxon>Dreissenidae</taxon>
        <taxon>Dreissena</taxon>
    </lineage>
</organism>
<comment type="caution">
    <text evidence="1">The sequence shown here is derived from an EMBL/GenBank/DDBJ whole genome shotgun (WGS) entry which is preliminary data.</text>
</comment>
<keyword evidence="2" id="KW-1185">Reference proteome</keyword>
<name>A0A9D4D7F6_DREPO</name>
<dbReference type="AlphaFoldDB" id="A0A9D4D7F6"/>